<dbReference type="InterPro" id="IPR016167">
    <property type="entry name" value="FAD-bd_PCMH_sub1"/>
</dbReference>
<evidence type="ECO:0000256" key="7">
    <source>
        <dbReference type="ARBA" id="ARBA00023014"/>
    </source>
</evidence>
<dbReference type="Gene3D" id="1.10.150.120">
    <property type="entry name" value="[2Fe-2S]-binding domain"/>
    <property type="match status" value="1"/>
</dbReference>
<feature type="region of interest" description="Disordered" evidence="8">
    <location>
        <begin position="152"/>
        <end position="174"/>
    </location>
</feature>
<dbReference type="CDD" id="cd00207">
    <property type="entry name" value="fer2"/>
    <property type="match status" value="1"/>
</dbReference>
<dbReference type="FunFam" id="1.10.150.120:FF:000003">
    <property type="entry name" value="Carbon monoxide dehydrogenase, small subunit"/>
    <property type="match status" value="1"/>
</dbReference>
<dbReference type="Gene3D" id="3.30.390.50">
    <property type="entry name" value="CO dehydrogenase flavoprotein, C-terminal domain"/>
    <property type="match status" value="1"/>
</dbReference>
<proteinExistence type="predicted"/>
<keyword evidence="12" id="KW-1185">Reference proteome</keyword>
<gene>
    <name evidence="11" type="ORF">SAMN02745124_00828</name>
</gene>
<dbReference type="InterPro" id="IPR002888">
    <property type="entry name" value="2Fe-2S-bd"/>
</dbReference>
<keyword evidence="2" id="KW-0001">2Fe-2S</keyword>
<dbReference type="GO" id="GO:0051537">
    <property type="term" value="F:2 iron, 2 sulfur cluster binding"/>
    <property type="evidence" value="ECO:0007669"/>
    <property type="project" value="UniProtKB-KW"/>
</dbReference>
<evidence type="ECO:0000256" key="3">
    <source>
        <dbReference type="ARBA" id="ARBA00022723"/>
    </source>
</evidence>
<dbReference type="PANTHER" id="PTHR45444:SF3">
    <property type="entry name" value="XANTHINE DEHYDROGENASE"/>
    <property type="match status" value="1"/>
</dbReference>
<dbReference type="PANTHER" id="PTHR45444">
    <property type="entry name" value="XANTHINE DEHYDROGENASE"/>
    <property type="match status" value="1"/>
</dbReference>
<evidence type="ECO:0000256" key="8">
    <source>
        <dbReference type="SAM" id="MobiDB-lite"/>
    </source>
</evidence>
<organism evidence="11 12">
    <name type="scientific">Desulfofustis glycolicus DSM 9705</name>
    <dbReference type="NCBI Taxonomy" id="1121409"/>
    <lineage>
        <taxon>Bacteria</taxon>
        <taxon>Pseudomonadati</taxon>
        <taxon>Thermodesulfobacteriota</taxon>
        <taxon>Desulfobulbia</taxon>
        <taxon>Desulfobulbales</taxon>
        <taxon>Desulfocapsaceae</taxon>
        <taxon>Desulfofustis</taxon>
    </lineage>
</organism>
<dbReference type="PROSITE" id="PS51387">
    <property type="entry name" value="FAD_PCMH"/>
    <property type="match status" value="1"/>
</dbReference>
<dbReference type="AlphaFoldDB" id="A0A1M5TNU8"/>
<feature type="domain" description="2Fe-2S ferredoxin-type" evidence="9">
    <location>
        <begin position="1"/>
        <end position="77"/>
    </location>
</feature>
<dbReference type="SUPFAM" id="SSF55447">
    <property type="entry name" value="CO dehydrogenase flavoprotein C-terminal domain-like"/>
    <property type="match status" value="1"/>
</dbReference>
<dbReference type="InterPro" id="IPR006058">
    <property type="entry name" value="2Fe2S_fd_BS"/>
</dbReference>
<keyword evidence="1" id="KW-0285">Flavoprotein</keyword>
<evidence type="ECO:0000313" key="11">
    <source>
        <dbReference type="EMBL" id="SHH52369.1"/>
    </source>
</evidence>
<keyword evidence="5" id="KW-0560">Oxidoreductase</keyword>
<dbReference type="GO" id="GO:0005506">
    <property type="term" value="F:iron ion binding"/>
    <property type="evidence" value="ECO:0007669"/>
    <property type="project" value="InterPro"/>
</dbReference>
<dbReference type="SUPFAM" id="SSF47741">
    <property type="entry name" value="CO dehydrogenase ISP C-domain like"/>
    <property type="match status" value="1"/>
</dbReference>
<evidence type="ECO:0000313" key="12">
    <source>
        <dbReference type="Proteomes" id="UP000184139"/>
    </source>
</evidence>
<evidence type="ECO:0000256" key="4">
    <source>
        <dbReference type="ARBA" id="ARBA00022827"/>
    </source>
</evidence>
<protein>
    <submittedName>
        <fullName evidence="11">Carbon-monoxide dehydrogenase small subunit</fullName>
    </submittedName>
</protein>
<keyword evidence="7" id="KW-0411">Iron-sulfur</keyword>
<evidence type="ECO:0000256" key="1">
    <source>
        <dbReference type="ARBA" id="ARBA00022630"/>
    </source>
</evidence>
<dbReference type="Pfam" id="PF03450">
    <property type="entry name" value="CO_deh_flav_C"/>
    <property type="match status" value="1"/>
</dbReference>
<dbReference type="Gene3D" id="3.30.465.10">
    <property type="match status" value="1"/>
</dbReference>
<reference evidence="11 12" key="1">
    <citation type="submission" date="2016-11" db="EMBL/GenBank/DDBJ databases">
        <authorList>
            <person name="Jaros S."/>
            <person name="Januszkiewicz K."/>
            <person name="Wedrychowicz H."/>
        </authorList>
    </citation>
    <scope>NUCLEOTIDE SEQUENCE [LARGE SCALE GENOMIC DNA]</scope>
    <source>
        <strain evidence="11 12">DSM 9705</strain>
    </source>
</reference>
<keyword evidence="4" id="KW-0274">FAD</keyword>
<evidence type="ECO:0000256" key="6">
    <source>
        <dbReference type="ARBA" id="ARBA00023004"/>
    </source>
</evidence>
<dbReference type="InterPro" id="IPR001041">
    <property type="entry name" value="2Fe-2S_ferredoxin-type"/>
</dbReference>
<dbReference type="InterPro" id="IPR016166">
    <property type="entry name" value="FAD-bd_PCMH"/>
</dbReference>
<dbReference type="Gene3D" id="3.10.20.30">
    <property type="match status" value="1"/>
</dbReference>
<dbReference type="SUPFAM" id="SSF56176">
    <property type="entry name" value="FAD-binding/transporter-associated domain-like"/>
    <property type="match status" value="1"/>
</dbReference>
<dbReference type="Pfam" id="PF01799">
    <property type="entry name" value="Fer2_2"/>
    <property type="match status" value="1"/>
</dbReference>
<sequence length="479" mass="50949">MKLSCSINGVARTIDVSANRRTVDLLREDLGLTGTKEGCGTGECGACTILVDGRSRLSCLMLAGQLEGRRITTIEGLAETEQLHPLQSSFVRHGAVQCGFCTPGMVLTATDLLDQQPHPDRSEIARAISGNICRCTGYQKIIDAIEYADNHSPPVAAAPTPAQSRQQRVEQAHPTQTITDRPVFFPESIDQLWRLIAAHPDARLFCGGTDLLVWLRARRVDPPALIGLERLDELHTIAATGDAIRIGAATSHAELLANPLITETLPVLAQALQQLGSPHIRRMGTIGGNLVTASPAGDTLPPLSVLDASVDLVSADGSRILSLTDFISGPGTTALLPGEILRSVIVPLPPPKAFHHFEKVGLRSALACSVASLAALIERAQDGTIRQVRLAWGSVGPTVTRLPEIEAALRGESLNETTFAAVLPAVHQALSPISDVRAGADYRRQVAANLLLRLPEMLSESSAPAQRPADTVAASRRLA</sequence>
<dbReference type="SMART" id="SM01092">
    <property type="entry name" value="CO_deh_flav_C"/>
    <property type="match status" value="1"/>
</dbReference>
<feature type="domain" description="FAD-binding PCMH-type" evidence="10">
    <location>
        <begin position="176"/>
        <end position="351"/>
    </location>
</feature>
<dbReference type="InterPro" id="IPR036010">
    <property type="entry name" value="2Fe-2S_ferredoxin-like_sf"/>
</dbReference>
<dbReference type="RefSeq" id="WP_073373558.1">
    <property type="nucleotide sequence ID" value="NZ_FQXS01000003.1"/>
</dbReference>
<dbReference type="InterPro" id="IPR012175">
    <property type="entry name" value="Xanth_DH_ssu_bac"/>
</dbReference>
<evidence type="ECO:0000256" key="5">
    <source>
        <dbReference type="ARBA" id="ARBA00023002"/>
    </source>
</evidence>
<dbReference type="InterPro" id="IPR002346">
    <property type="entry name" value="Mopterin_DH_FAD-bd"/>
</dbReference>
<dbReference type="InterPro" id="IPR016169">
    <property type="entry name" value="FAD-bd_PCMH_sub2"/>
</dbReference>
<dbReference type="SUPFAM" id="SSF54292">
    <property type="entry name" value="2Fe-2S ferredoxin-like"/>
    <property type="match status" value="1"/>
</dbReference>
<keyword evidence="6" id="KW-0408">Iron</keyword>
<dbReference type="Gene3D" id="3.30.43.10">
    <property type="entry name" value="Uridine Diphospho-n-acetylenolpyruvylglucosamine Reductase, domain 2"/>
    <property type="match status" value="1"/>
</dbReference>
<dbReference type="STRING" id="1121409.SAMN02745124_00828"/>
<dbReference type="GO" id="GO:0016491">
    <property type="term" value="F:oxidoreductase activity"/>
    <property type="evidence" value="ECO:0007669"/>
    <property type="project" value="UniProtKB-KW"/>
</dbReference>
<dbReference type="InterPro" id="IPR016208">
    <property type="entry name" value="Ald_Oxase/xanthine_DH-like"/>
</dbReference>
<dbReference type="InterPro" id="IPR012675">
    <property type="entry name" value="Beta-grasp_dom_sf"/>
</dbReference>
<dbReference type="Proteomes" id="UP000184139">
    <property type="component" value="Unassembled WGS sequence"/>
</dbReference>
<evidence type="ECO:0000259" key="9">
    <source>
        <dbReference type="PROSITE" id="PS51085"/>
    </source>
</evidence>
<dbReference type="EMBL" id="FQXS01000003">
    <property type="protein sequence ID" value="SHH52369.1"/>
    <property type="molecule type" value="Genomic_DNA"/>
</dbReference>
<dbReference type="PROSITE" id="PS51085">
    <property type="entry name" value="2FE2S_FER_2"/>
    <property type="match status" value="1"/>
</dbReference>
<dbReference type="InterPro" id="IPR005107">
    <property type="entry name" value="CO_DH_flav_C"/>
</dbReference>
<evidence type="ECO:0000256" key="2">
    <source>
        <dbReference type="ARBA" id="ARBA00022714"/>
    </source>
</evidence>
<dbReference type="InterPro" id="IPR036884">
    <property type="entry name" value="2Fe-2S-bd_dom_sf"/>
</dbReference>
<dbReference type="PROSITE" id="PS00197">
    <property type="entry name" value="2FE2S_FER_1"/>
    <property type="match status" value="1"/>
</dbReference>
<keyword evidence="3" id="KW-0479">Metal-binding</keyword>
<dbReference type="Pfam" id="PF00941">
    <property type="entry name" value="FAD_binding_5"/>
    <property type="match status" value="1"/>
</dbReference>
<dbReference type="InterPro" id="IPR036318">
    <property type="entry name" value="FAD-bd_PCMH-like_sf"/>
</dbReference>
<dbReference type="InterPro" id="IPR036683">
    <property type="entry name" value="CO_DH_flav_C_dom_sf"/>
</dbReference>
<accession>A0A1M5TNU8</accession>
<evidence type="ECO:0000259" key="10">
    <source>
        <dbReference type="PROSITE" id="PS51387"/>
    </source>
</evidence>
<name>A0A1M5TNU8_9BACT</name>
<dbReference type="Pfam" id="PF00111">
    <property type="entry name" value="Fer2"/>
    <property type="match status" value="1"/>
</dbReference>
<dbReference type="OrthoDB" id="9783813at2"/>
<dbReference type="GO" id="GO:0071949">
    <property type="term" value="F:FAD binding"/>
    <property type="evidence" value="ECO:0007669"/>
    <property type="project" value="InterPro"/>
</dbReference>
<dbReference type="PIRSF" id="PIRSF036557">
    <property type="entry name" value="XdhA_RC"/>
    <property type="match status" value="1"/>
</dbReference>